<evidence type="ECO:0000256" key="1">
    <source>
        <dbReference type="SAM" id="MobiDB-lite"/>
    </source>
</evidence>
<reference evidence="2 3" key="1">
    <citation type="submission" date="2024-04" db="EMBL/GenBank/DDBJ databases">
        <title>Tritrichomonas musculus Genome.</title>
        <authorList>
            <person name="Alves-Ferreira E."/>
            <person name="Grigg M."/>
            <person name="Lorenzi H."/>
            <person name="Galac M."/>
        </authorList>
    </citation>
    <scope>NUCLEOTIDE SEQUENCE [LARGE SCALE GENOMIC DNA]</scope>
    <source>
        <strain evidence="2 3">EAF2021</strain>
    </source>
</reference>
<dbReference type="EMBL" id="JAPFFF010000013">
    <property type="protein sequence ID" value="KAK8871781.1"/>
    <property type="molecule type" value="Genomic_DNA"/>
</dbReference>
<protein>
    <submittedName>
        <fullName evidence="2">Uncharacterized protein</fullName>
    </submittedName>
</protein>
<dbReference type="Proteomes" id="UP001470230">
    <property type="component" value="Unassembled WGS sequence"/>
</dbReference>
<comment type="caution">
    <text evidence="2">The sequence shown here is derived from an EMBL/GenBank/DDBJ whole genome shotgun (WGS) entry which is preliminary data.</text>
</comment>
<proteinExistence type="predicted"/>
<feature type="compositionally biased region" description="Acidic residues" evidence="1">
    <location>
        <begin position="892"/>
        <end position="906"/>
    </location>
</feature>
<feature type="compositionally biased region" description="Acidic residues" evidence="1">
    <location>
        <begin position="913"/>
        <end position="924"/>
    </location>
</feature>
<sequence length="1071" mass="125529">MYSFIPPHLQDKYEFNEALDFFQMVQYSEGNKLYEWEGDEINTNPIVLDFNGREELIKSIRDAKSTKYCRFKTITIPTKQCKGLFFSLRNKLMYSKVDPSKKVHTNKLYLFNVHHAYKSPENNRPKPYIAREKKKGIINDLLVDHLNPQVIIYFAKYVMRLLKNTSKEIEKMPQISLNPYMKDSYLPEEFDIYESIIEMAAIILTAERFRSEKALLLSYIEFYKLKHSDPCKALNFLRQMFSNKQGETPSLLFPKIAVKKKKYYDHNSDYIRKSIIAEDENKIEVLVYKSDGSIEHIIHTPNQSGESSPNLSDKKENFDNFELKQLPHVSNDSAPSDFTKNNFQSDLIGTKQKVADKKDWGFANKLIKKENQSNGWPNDQSKTKNTDFLKVVKSEQKVADNKDWYYSNQQVKKESQNSFDINKDCFIGQTNSRNPVFLNTVKSEQKVADSKDWFCSNQQVKKEMQDSFPVNNGWFNNQTNSRNPVFLNTVKSEQKEADSKDWFCSNQQLKKENQSSISKSNGWLHDPKKSPNFLTFLKSEHEIEDKNKSLFQFQNSLSPSQNQNSLSGHSENKAMYNYTNIIPEQSQNQWKYQTNYSSESNDDLDKKDRLKKEDQNNFLYFKFNANSNQQHNYAVNESKINNDSVNKSFQNFAENKNSIQNSFLFPNDANSKWNQDNFANNNVTSTIMKADSCNFFGNNKFIEKNENNPNQVQINSTFKFPDFETNKNETKKQESPILFTFGSNNQLSQNQVQSSHSYYNKMQNDEEKQENSFLFKFKSCDELSQKETKFTIDPSINEPPKDPRNMKDFEPFLFNNGATTRQSKWEVPDKEKSNTIKNDWGLDFDFEEEEEELNELVKNIRNDSHEYNDDPLVSFEIDRLSLSQPSPKITLEEEDEDEVEVDDDAGDSFINNENDDNDDDDEAGDSFINNENDDNDDDGLLIEQKSYRKSKKIGGSELIRLEPPKYFYERFLEMADYSQVFNSIDNLPFFMRNALRDEFYDRKLDKLKAMSENRPTPTHKRKFKVLVLNTKKFFNISNRPCLQKICHSVLRKWRPNANDARNSNANAFLWQ</sequence>
<gene>
    <name evidence="2" type="ORF">M9Y10_007522</name>
</gene>
<organism evidence="2 3">
    <name type="scientific">Tritrichomonas musculus</name>
    <dbReference type="NCBI Taxonomy" id="1915356"/>
    <lineage>
        <taxon>Eukaryota</taxon>
        <taxon>Metamonada</taxon>
        <taxon>Parabasalia</taxon>
        <taxon>Tritrichomonadida</taxon>
        <taxon>Tritrichomonadidae</taxon>
        <taxon>Tritrichomonas</taxon>
    </lineage>
</organism>
<evidence type="ECO:0000313" key="3">
    <source>
        <dbReference type="Proteomes" id="UP001470230"/>
    </source>
</evidence>
<evidence type="ECO:0000313" key="2">
    <source>
        <dbReference type="EMBL" id="KAK8871781.1"/>
    </source>
</evidence>
<feature type="region of interest" description="Disordered" evidence="1">
    <location>
        <begin position="885"/>
        <end position="939"/>
    </location>
</feature>
<keyword evidence="3" id="KW-1185">Reference proteome</keyword>
<accession>A0ABR2J2K3</accession>
<name>A0ABR2J2K3_9EUKA</name>